<protein>
    <recommendedName>
        <fullName evidence="4">Protein-tyrosine sulfotransferase</fullName>
    </recommendedName>
</protein>
<evidence type="ECO:0000256" key="1">
    <source>
        <dbReference type="SAM" id="SignalP"/>
    </source>
</evidence>
<organism evidence="2 3">
    <name type="scientific">Pelagomonas calceolata</name>
    <dbReference type="NCBI Taxonomy" id="35677"/>
    <lineage>
        <taxon>Eukaryota</taxon>
        <taxon>Sar</taxon>
        <taxon>Stramenopiles</taxon>
        <taxon>Ochrophyta</taxon>
        <taxon>Pelagophyceae</taxon>
        <taxon>Pelagomonadales</taxon>
        <taxon>Pelagomonadaceae</taxon>
        <taxon>Pelagomonas</taxon>
    </lineage>
</organism>
<dbReference type="InterPro" id="IPR027417">
    <property type="entry name" value="P-loop_NTPase"/>
</dbReference>
<dbReference type="EMBL" id="CAKKNE010000004">
    <property type="protein sequence ID" value="CAH0374163.1"/>
    <property type="molecule type" value="Genomic_DNA"/>
</dbReference>
<accession>A0A8J2SPC5</accession>
<feature type="chain" id="PRO_5035307122" description="Protein-tyrosine sulfotransferase" evidence="1">
    <location>
        <begin position="17"/>
        <end position="688"/>
    </location>
</feature>
<sequence length="688" mass="77404">MAAMQKLLLLAYAVAAERISANDVKDADTWDADREHVYKKLVKSHIQQRAIHREGVGVMYAAAGSPEFVRREVLPTVDYLKQLGIADARGAHASVRKHGFALFTERVLVNELTSTEKETLSNFFDRILLYEDWSLVTTKRLPLKTRAKLVKVHAMASSPFSTTIFMDFDSRPCSASFLERLLLVGNGVDVALTNKFDGQESHRDHLKLEHNSALIVLDSTSPRTQQFLGFYVDAFMRLYERTGESRDQPSLTIALRRAVESVSLNHADLASDLFCRSKISDVVSCDAGCALVHKPQKHDLSFKTFALSASKAGGERIAMMLDALKLEPRCDVKARLTAFDDYARSLDSTKALEIAHDYRTFYDAPWNAGSLYEELAMRYPRARFVLTVRDSSAWWDDVERELSCSTVKQRTSYERANGLGPLDREAWIQAYEQRNTDIVAFFASRNEAHRLLVLQDLDTAPPKKTWEALCNFLEAWSTCPSNRIIPRTRVKTRKCDVKPVVVEEEHPPTPPPLSSTELSVRVRRPLPSTARRVDGVSGLVDAPPRRRRDASTSQVLERYKAKVRAHLAQQKAPDTKPPKPPKRVHKVLTSAERKRLRRAYPSSHAPKWHPLCEPKHPRGVLYNRIPKSGSASIMSWMSGQLNETVLRCVEINQCVGCTTPFLGNDAAVLAPSSGDEPTPPRHRAGVKF</sequence>
<dbReference type="Pfam" id="PF17784">
    <property type="entry name" value="Sulfotransfer_4"/>
    <property type="match status" value="1"/>
</dbReference>
<name>A0A8J2SPC5_9STRA</name>
<evidence type="ECO:0008006" key="4">
    <source>
        <dbReference type="Google" id="ProtNLM"/>
    </source>
</evidence>
<dbReference type="Proteomes" id="UP000789595">
    <property type="component" value="Unassembled WGS sequence"/>
</dbReference>
<dbReference type="OrthoDB" id="10019582at2759"/>
<proteinExistence type="predicted"/>
<keyword evidence="3" id="KW-1185">Reference proteome</keyword>
<comment type="caution">
    <text evidence="2">The sequence shown here is derived from an EMBL/GenBank/DDBJ whole genome shotgun (WGS) entry which is preliminary data.</text>
</comment>
<reference evidence="2" key="1">
    <citation type="submission" date="2021-11" db="EMBL/GenBank/DDBJ databases">
        <authorList>
            <consortium name="Genoscope - CEA"/>
            <person name="William W."/>
        </authorList>
    </citation>
    <scope>NUCLEOTIDE SEQUENCE</scope>
</reference>
<dbReference type="Gene3D" id="3.40.50.300">
    <property type="entry name" value="P-loop containing nucleotide triphosphate hydrolases"/>
    <property type="match status" value="1"/>
</dbReference>
<gene>
    <name evidence="2" type="ORF">PECAL_4P14320</name>
</gene>
<dbReference type="AlphaFoldDB" id="A0A8J2SPC5"/>
<keyword evidence="1" id="KW-0732">Signal</keyword>
<feature type="signal peptide" evidence="1">
    <location>
        <begin position="1"/>
        <end position="16"/>
    </location>
</feature>
<evidence type="ECO:0000313" key="2">
    <source>
        <dbReference type="EMBL" id="CAH0374163.1"/>
    </source>
</evidence>
<evidence type="ECO:0000313" key="3">
    <source>
        <dbReference type="Proteomes" id="UP000789595"/>
    </source>
</evidence>
<dbReference type="InterPro" id="IPR040632">
    <property type="entry name" value="Sulfotransfer_4"/>
</dbReference>